<evidence type="ECO:0000313" key="2">
    <source>
        <dbReference type="Proteomes" id="UP000192596"/>
    </source>
</evidence>
<proteinExistence type="predicted"/>
<keyword evidence="2" id="KW-1185">Reference proteome</keyword>
<dbReference type="Proteomes" id="UP000192596">
    <property type="component" value="Unassembled WGS sequence"/>
</dbReference>
<comment type="caution">
    <text evidence="1">The sequence shown here is derived from an EMBL/GenBank/DDBJ whole genome shotgun (WGS) entry which is preliminary data.</text>
</comment>
<protein>
    <submittedName>
        <fullName evidence="1">Uncharacterized protein</fullName>
    </submittedName>
</protein>
<dbReference type="InParanoid" id="A0A1V8S9A3"/>
<sequence>MTSADWEKFAEIGDSWDPSGRGRAILLEANDVLFMPPGVKVTHAVLTLDPSLMQGGMLWDDLNLDAILEGLHWIGLHQHATNEAMAWQLGEVLDELRDVFQSEVCASSRAGSWVSVQGTWAPKL</sequence>
<organism evidence="1 2">
    <name type="scientific">Cryoendolithus antarcticus</name>
    <dbReference type="NCBI Taxonomy" id="1507870"/>
    <lineage>
        <taxon>Eukaryota</taxon>
        <taxon>Fungi</taxon>
        <taxon>Dikarya</taxon>
        <taxon>Ascomycota</taxon>
        <taxon>Pezizomycotina</taxon>
        <taxon>Dothideomycetes</taxon>
        <taxon>Dothideomycetidae</taxon>
        <taxon>Cladosporiales</taxon>
        <taxon>Cladosporiaceae</taxon>
        <taxon>Cryoendolithus</taxon>
    </lineage>
</organism>
<accession>A0A1V8S9A3</accession>
<dbReference type="OrthoDB" id="3650322at2759"/>
<dbReference type="EMBL" id="NAJO01000081">
    <property type="protein sequence ID" value="OQN95702.1"/>
    <property type="molecule type" value="Genomic_DNA"/>
</dbReference>
<dbReference type="AlphaFoldDB" id="A0A1V8S9A3"/>
<gene>
    <name evidence="1" type="ORF">B0A48_18450</name>
</gene>
<reference evidence="2" key="1">
    <citation type="submission" date="2017-03" db="EMBL/GenBank/DDBJ databases">
        <title>Genomes of endolithic fungi from Antarctica.</title>
        <authorList>
            <person name="Coleine C."/>
            <person name="Masonjones S."/>
            <person name="Stajich J.E."/>
        </authorList>
    </citation>
    <scope>NUCLEOTIDE SEQUENCE [LARGE SCALE GENOMIC DNA]</scope>
    <source>
        <strain evidence="2">CCFEE 5527</strain>
    </source>
</reference>
<name>A0A1V8S9A3_9PEZI</name>
<evidence type="ECO:0000313" key="1">
    <source>
        <dbReference type="EMBL" id="OQN95702.1"/>
    </source>
</evidence>